<dbReference type="InterPro" id="IPR013785">
    <property type="entry name" value="Aldolase_TIM"/>
</dbReference>
<evidence type="ECO:0000259" key="11">
    <source>
        <dbReference type="Pfam" id="PF07992"/>
    </source>
</evidence>
<evidence type="ECO:0000256" key="6">
    <source>
        <dbReference type="ARBA" id="ARBA00022723"/>
    </source>
</evidence>
<dbReference type="PANTHER" id="PTHR42917">
    <property type="entry name" value="2,4-DIENOYL-COA REDUCTASE"/>
    <property type="match status" value="1"/>
</dbReference>
<dbReference type="PRINTS" id="PR00368">
    <property type="entry name" value="FADPNR"/>
</dbReference>
<reference evidence="13" key="1">
    <citation type="submission" date="2018-05" db="EMBL/GenBank/DDBJ databases">
        <authorList>
            <person name="Li Y."/>
        </authorList>
    </citation>
    <scope>NUCLEOTIDE SEQUENCE [LARGE SCALE GENOMIC DNA]</scope>
    <source>
        <strain evidence="13">sk1b4</strain>
    </source>
</reference>
<dbReference type="SUPFAM" id="SSF51395">
    <property type="entry name" value="FMN-linked oxidoreductases"/>
    <property type="match status" value="1"/>
</dbReference>
<comment type="caution">
    <text evidence="12">The sequence shown here is derived from an EMBL/GenBank/DDBJ whole genome shotgun (WGS) entry which is preliminary data.</text>
</comment>
<dbReference type="CDD" id="cd02803">
    <property type="entry name" value="OYE_like_FMN_family"/>
    <property type="match status" value="1"/>
</dbReference>
<comment type="similarity">
    <text evidence="3">In the N-terminal section; belongs to the NADH:flavin oxidoreductase/NADH oxidase family.</text>
</comment>
<dbReference type="Proteomes" id="UP000245283">
    <property type="component" value="Unassembled WGS sequence"/>
</dbReference>
<dbReference type="RefSeq" id="WP_109093408.1">
    <property type="nucleotide sequence ID" value="NZ_CAMELQ010000001.1"/>
</dbReference>
<evidence type="ECO:0000256" key="2">
    <source>
        <dbReference type="ARBA" id="ARBA00001966"/>
    </source>
</evidence>
<feature type="domain" description="FAD/NAD(P)-binding" evidence="11">
    <location>
        <begin position="385"/>
        <end position="615"/>
    </location>
</feature>
<dbReference type="OrthoDB" id="9781621at2"/>
<evidence type="ECO:0000256" key="3">
    <source>
        <dbReference type="ARBA" id="ARBA00011048"/>
    </source>
</evidence>
<feature type="domain" description="NADH:flavin oxidoreductase/NADH oxidase N-terminal" evidence="10">
    <location>
        <begin position="8"/>
        <end position="338"/>
    </location>
</feature>
<dbReference type="InterPro" id="IPR001155">
    <property type="entry name" value="OxRdtase_FMN_N"/>
</dbReference>
<keyword evidence="5" id="KW-0288">FMN</keyword>
<dbReference type="PRINTS" id="PR00469">
    <property type="entry name" value="PNDRDTASEII"/>
</dbReference>
<dbReference type="InterPro" id="IPR051793">
    <property type="entry name" value="NADH:flavin_oxidoreductase"/>
</dbReference>
<evidence type="ECO:0000256" key="8">
    <source>
        <dbReference type="ARBA" id="ARBA00023004"/>
    </source>
</evidence>
<proteinExistence type="inferred from homology"/>
<dbReference type="Gene3D" id="3.20.20.70">
    <property type="entry name" value="Aldolase class I"/>
    <property type="match status" value="1"/>
</dbReference>
<evidence type="ECO:0000256" key="1">
    <source>
        <dbReference type="ARBA" id="ARBA00001917"/>
    </source>
</evidence>
<keyword evidence="8" id="KW-0408">Iron</keyword>
<dbReference type="Pfam" id="PF00724">
    <property type="entry name" value="Oxidored_FMN"/>
    <property type="match status" value="1"/>
</dbReference>
<evidence type="ECO:0000256" key="4">
    <source>
        <dbReference type="ARBA" id="ARBA00022630"/>
    </source>
</evidence>
<evidence type="ECO:0000256" key="5">
    <source>
        <dbReference type="ARBA" id="ARBA00022643"/>
    </source>
</evidence>
<dbReference type="AlphaFoldDB" id="A0A2V1K7Z6"/>
<keyword evidence="9" id="KW-0411">Iron-sulfur</keyword>
<dbReference type="EMBL" id="QETB01000003">
    <property type="protein sequence ID" value="PWF26336.1"/>
    <property type="molecule type" value="Genomic_DNA"/>
</dbReference>
<organism evidence="12 13">
    <name type="scientific">Ancrocorticia populi</name>
    <dbReference type="NCBI Taxonomy" id="2175228"/>
    <lineage>
        <taxon>Bacteria</taxon>
        <taxon>Bacillati</taxon>
        <taxon>Actinomycetota</taxon>
        <taxon>Actinomycetes</taxon>
        <taxon>Actinomycetales</taxon>
        <taxon>Actinomycetaceae</taxon>
        <taxon>Ancrocorticia</taxon>
    </lineage>
</organism>
<sequence length="644" mass="67658">MSGNYDRILEPVQFGSLTLKNRVIMLPMHDHMATPEGFFSDRQIAYFKARAEGGTALILTGATAVSEDYAEPGEGWNSVASDAAIPSMKKLADEIHAVGGKIAIQLTAGLGRNGGDNKPGEPPVSASANQAFGAPSVTCRALTTSEVKTIVRRFGEAATRCVKADIDAVDIHGHTGYLIDQFLSPQWNTRTDEYGGSAENRARFACEIISEIKRVAPDLPVSFRLSLSQRFPDGRTTEDGLELAPYIEAAGLDVFLADDGCYEAMDYVFPPYYLGDGCMVPAARILKDSVSIPVVACGNLDPDTAAEVLEGGDADIIGVGRGLIADPQWVDKLAKGRRNSIRPCIRCNASCVGNVLQGEHLACAVNPEAGFELEREIQKAPSSTTVTIVGAGPAGLEAARVASSKGNTVDIYDSADRVGGVLLPAATPVFKKELHRMIDWWEGEIAALPVTVHLGYRVTADDPIIGQAANLIVATGSDPIVPSSIPGIDGPNVTGVIEAHEGAQLGHRVVVAGGGLSGADLALELAQAGHAVTIVEMMDSIARDMLPVNQITLLRELAAADVEILTGHKVTEIHPDGVVVIGPHEGPKTLLADTVVTAFGVKAADELGTELKRRGVPYTAIGDCTQPAKVGEAINAGYVAALAI</sequence>
<dbReference type="GO" id="GO:0051536">
    <property type="term" value="F:iron-sulfur cluster binding"/>
    <property type="evidence" value="ECO:0007669"/>
    <property type="project" value="UniProtKB-KW"/>
</dbReference>
<evidence type="ECO:0000313" key="13">
    <source>
        <dbReference type="Proteomes" id="UP000245283"/>
    </source>
</evidence>
<dbReference type="GO" id="GO:0016491">
    <property type="term" value="F:oxidoreductase activity"/>
    <property type="evidence" value="ECO:0007669"/>
    <property type="project" value="UniProtKB-KW"/>
</dbReference>
<dbReference type="SUPFAM" id="SSF51905">
    <property type="entry name" value="FAD/NAD(P)-binding domain"/>
    <property type="match status" value="1"/>
</dbReference>
<keyword evidence="7" id="KW-0560">Oxidoreductase</keyword>
<gene>
    <name evidence="12" type="ORF">DD236_05595</name>
</gene>
<evidence type="ECO:0000313" key="12">
    <source>
        <dbReference type="EMBL" id="PWF26336.1"/>
    </source>
</evidence>
<evidence type="ECO:0000259" key="10">
    <source>
        <dbReference type="Pfam" id="PF00724"/>
    </source>
</evidence>
<dbReference type="PANTHER" id="PTHR42917:SF2">
    <property type="entry name" value="2,4-DIENOYL-COA REDUCTASE [(2E)-ENOYL-COA-PRODUCING]"/>
    <property type="match status" value="1"/>
</dbReference>
<dbReference type="InterPro" id="IPR023753">
    <property type="entry name" value="FAD/NAD-binding_dom"/>
</dbReference>
<dbReference type="Gene3D" id="3.50.50.60">
    <property type="entry name" value="FAD/NAD(P)-binding domain"/>
    <property type="match status" value="1"/>
</dbReference>
<evidence type="ECO:0000256" key="9">
    <source>
        <dbReference type="ARBA" id="ARBA00023014"/>
    </source>
</evidence>
<comment type="cofactor">
    <cofactor evidence="2">
        <name>[4Fe-4S] cluster</name>
        <dbReference type="ChEBI" id="CHEBI:49883"/>
    </cofactor>
</comment>
<keyword evidence="4" id="KW-0285">Flavoprotein</keyword>
<name>A0A2V1K7Z6_9ACTO</name>
<dbReference type="GO" id="GO:0046872">
    <property type="term" value="F:metal ion binding"/>
    <property type="evidence" value="ECO:0007669"/>
    <property type="project" value="UniProtKB-KW"/>
</dbReference>
<dbReference type="Pfam" id="PF07992">
    <property type="entry name" value="Pyr_redox_2"/>
    <property type="match status" value="1"/>
</dbReference>
<dbReference type="GO" id="GO:0010181">
    <property type="term" value="F:FMN binding"/>
    <property type="evidence" value="ECO:0007669"/>
    <property type="project" value="InterPro"/>
</dbReference>
<protein>
    <submittedName>
        <fullName evidence="12">NADH:flavin oxidoreductase</fullName>
    </submittedName>
</protein>
<keyword evidence="6" id="KW-0479">Metal-binding</keyword>
<dbReference type="InterPro" id="IPR036188">
    <property type="entry name" value="FAD/NAD-bd_sf"/>
</dbReference>
<comment type="cofactor">
    <cofactor evidence="1">
        <name>FMN</name>
        <dbReference type="ChEBI" id="CHEBI:58210"/>
    </cofactor>
</comment>
<keyword evidence="13" id="KW-1185">Reference proteome</keyword>
<evidence type="ECO:0000256" key="7">
    <source>
        <dbReference type="ARBA" id="ARBA00023002"/>
    </source>
</evidence>
<dbReference type="Gene3D" id="3.40.50.720">
    <property type="entry name" value="NAD(P)-binding Rossmann-like Domain"/>
    <property type="match status" value="1"/>
</dbReference>
<accession>A0A2V1K7Z6</accession>